<feature type="region of interest" description="Disordered" evidence="1">
    <location>
        <begin position="267"/>
        <end position="307"/>
    </location>
</feature>
<feature type="non-terminal residue" evidence="2">
    <location>
        <position position="1"/>
    </location>
</feature>
<evidence type="ECO:0000313" key="3">
    <source>
        <dbReference type="Proteomes" id="UP000023152"/>
    </source>
</evidence>
<organism evidence="2 3">
    <name type="scientific">Reticulomyxa filosa</name>
    <dbReference type="NCBI Taxonomy" id="46433"/>
    <lineage>
        <taxon>Eukaryota</taxon>
        <taxon>Sar</taxon>
        <taxon>Rhizaria</taxon>
        <taxon>Retaria</taxon>
        <taxon>Foraminifera</taxon>
        <taxon>Monothalamids</taxon>
        <taxon>Reticulomyxidae</taxon>
        <taxon>Reticulomyxa</taxon>
    </lineage>
</organism>
<name>X6MXT1_RETFI</name>
<keyword evidence="2" id="KW-0371">Homeobox</keyword>
<feature type="region of interest" description="Disordered" evidence="1">
    <location>
        <begin position="21"/>
        <end position="80"/>
    </location>
</feature>
<dbReference type="InterPro" id="IPR027417">
    <property type="entry name" value="P-loop_NTPase"/>
</dbReference>
<feature type="compositionally biased region" description="Acidic residues" evidence="1">
    <location>
        <begin position="421"/>
        <end position="435"/>
    </location>
</feature>
<feature type="compositionally biased region" description="Basic and acidic residues" evidence="1">
    <location>
        <begin position="65"/>
        <end position="76"/>
    </location>
</feature>
<comment type="caution">
    <text evidence="2">The sequence shown here is derived from an EMBL/GenBank/DDBJ whole genome shotgun (WGS) entry which is preliminary data.</text>
</comment>
<evidence type="ECO:0000313" key="2">
    <source>
        <dbReference type="EMBL" id="ETO18840.1"/>
    </source>
</evidence>
<dbReference type="Proteomes" id="UP000023152">
    <property type="component" value="Unassembled WGS sequence"/>
</dbReference>
<accession>X6MXT1</accession>
<reference evidence="2 3" key="1">
    <citation type="journal article" date="2013" name="Curr. Biol.">
        <title>The Genome of the Foraminiferan Reticulomyxa filosa.</title>
        <authorList>
            <person name="Glockner G."/>
            <person name="Hulsmann N."/>
            <person name="Schleicher M."/>
            <person name="Noegel A.A."/>
            <person name="Eichinger L."/>
            <person name="Gallinger C."/>
            <person name="Pawlowski J."/>
            <person name="Sierra R."/>
            <person name="Euteneuer U."/>
            <person name="Pillet L."/>
            <person name="Moustafa A."/>
            <person name="Platzer M."/>
            <person name="Groth M."/>
            <person name="Szafranski K."/>
            <person name="Schliwa M."/>
        </authorList>
    </citation>
    <scope>NUCLEOTIDE SEQUENCE [LARGE SCALE GENOMIC DNA]</scope>
</reference>
<proteinExistence type="predicted"/>
<feature type="region of interest" description="Disordered" evidence="1">
    <location>
        <begin position="396"/>
        <end position="446"/>
    </location>
</feature>
<dbReference type="GO" id="GO:0003677">
    <property type="term" value="F:DNA binding"/>
    <property type="evidence" value="ECO:0007669"/>
    <property type="project" value="UniProtKB-KW"/>
</dbReference>
<gene>
    <name evidence="2" type="ORF">RFI_18405</name>
</gene>
<keyword evidence="2" id="KW-0238">DNA-binding</keyword>
<dbReference type="Gene3D" id="3.40.50.300">
    <property type="entry name" value="P-loop containing nucleotide triphosphate hydrolases"/>
    <property type="match status" value="1"/>
</dbReference>
<dbReference type="AlphaFoldDB" id="X6MXT1"/>
<feature type="region of interest" description="Disordered" evidence="1">
    <location>
        <begin position="335"/>
        <end position="379"/>
    </location>
</feature>
<evidence type="ECO:0000256" key="1">
    <source>
        <dbReference type="SAM" id="MobiDB-lite"/>
    </source>
</evidence>
<dbReference type="EMBL" id="ASPP01014340">
    <property type="protein sequence ID" value="ETO18840.1"/>
    <property type="molecule type" value="Genomic_DNA"/>
</dbReference>
<dbReference type="SUPFAM" id="SSF52540">
    <property type="entry name" value="P-loop containing nucleoside triphosphate hydrolases"/>
    <property type="match status" value="1"/>
</dbReference>
<sequence>NNNNNNNNNNDHWGNDLGKLLESISLDPNGPDNASSEDDDNDLIDARNNGSRESHARPSQRRTKKEITTSKPEATERGTNSLEKVDIFAENPVMHTNSLSDDLQQGRNIVTTVQRLSDGKTQIRITKMDLLVTLNIIDLGFHAVAEDTFFEKVNVLVLVCDVTDRSSLDQLLFKFREEKKKKNINICTYVYQDFLTKLPLVRKNRTSSVASESSRNVTETPFIPVVVAANKCDQKNLRILSREDIRNFVQSKLQPIVDNQLTAQHFANGARAGSPREVAELDRSDESVTQGTASQLTPIGKTSSSISVSNVFGSSASRTTQTGIISPSSTLLGYGLDHDSPTKSSTNVLTRRQSARKRNSHEKSQANDDTNDGDVNGGKKIALMSPIFEKDRVINEDEEEEQEQGQGQGQGQEREQRQTLQEDEGDDEISVDESASDGKDTKNENLNDMYEDSIQVSFVECSAATGKNIDKVFEKCIHKVLFMYFPLG</sequence>
<feature type="compositionally biased region" description="Basic and acidic residues" evidence="1">
    <location>
        <begin position="436"/>
        <end position="445"/>
    </location>
</feature>
<feature type="compositionally biased region" description="Polar residues" evidence="1">
    <location>
        <begin position="287"/>
        <end position="302"/>
    </location>
</feature>
<keyword evidence="3" id="KW-1185">Reference proteome</keyword>
<feature type="compositionally biased region" description="Basic and acidic residues" evidence="1">
    <location>
        <begin position="277"/>
        <end position="286"/>
    </location>
</feature>
<feature type="compositionally biased region" description="Polar residues" evidence="1">
    <location>
        <begin position="342"/>
        <end position="352"/>
    </location>
</feature>
<protein>
    <submittedName>
        <fullName evidence="2">Nk homeobox 1a</fullName>
    </submittedName>
</protein>